<dbReference type="InterPro" id="IPR012334">
    <property type="entry name" value="Pectin_lyas_fold"/>
</dbReference>
<accession>A0A101TDE7</accession>
<dbReference type="STRING" id="285568.AQJ66_01080"/>
<dbReference type="Gene3D" id="2.160.20.10">
    <property type="entry name" value="Single-stranded right-handed beta-helix, Pectin lyase-like"/>
    <property type="match status" value="2"/>
</dbReference>
<dbReference type="SUPFAM" id="SSF52540">
    <property type="entry name" value="P-loop containing nucleoside triphosphate hydrolases"/>
    <property type="match status" value="1"/>
</dbReference>
<reference evidence="6 7" key="1">
    <citation type="submission" date="2015-10" db="EMBL/GenBank/DDBJ databases">
        <title>Draft genome sequence of Streptomyces bungoensis DSM 41781, type strain for the species Streptomyces bungoensis.</title>
        <authorList>
            <person name="Ruckert C."/>
            <person name="Winkler A."/>
            <person name="Kalinowski J."/>
            <person name="Kampfer P."/>
            <person name="Glaeser S."/>
        </authorList>
    </citation>
    <scope>NUCLEOTIDE SEQUENCE [LARGE SCALE GENOMIC DNA]</scope>
    <source>
        <strain evidence="6 7">DSM 41781</strain>
    </source>
</reference>
<name>A0A101TDE7_9ACTN</name>
<dbReference type="PRINTS" id="PR00819">
    <property type="entry name" value="CBXCFQXSUPER"/>
</dbReference>
<dbReference type="InterPro" id="IPR039448">
    <property type="entry name" value="Beta_helix"/>
</dbReference>
<feature type="compositionally biased region" description="Pro residues" evidence="4">
    <location>
        <begin position="436"/>
        <end position="450"/>
    </location>
</feature>
<evidence type="ECO:0000259" key="5">
    <source>
        <dbReference type="SMART" id="SM00382"/>
    </source>
</evidence>
<keyword evidence="3" id="KW-0067">ATP-binding</keyword>
<dbReference type="Pfam" id="PF17866">
    <property type="entry name" value="AAA_lid_6"/>
    <property type="match status" value="1"/>
</dbReference>
<feature type="domain" description="AAA+ ATPase" evidence="5">
    <location>
        <begin position="1024"/>
        <end position="1164"/>
    </location>
</feature>
<evidence type="ECO:0000256" key="1">
    <source>
        <dbReference type="ARBA" id="ARBA00010378"/>
    </source>
</evidence>
<dbReference type="SMART" id="SM00382">
    <property type="entry name" value="AAA"/>
    <property type="match status" value="1"/>
</dbReference>
<feature type="region of interest" description="Disordered" evidence="4">
    <location>
        <begin position="1"/>
        <end position="28"/>
    </location>
</feature>
<evidence type="ECO:0000313" key="6">
    <source>
        <dbReference type="EMBL" id="KUN90218.1"/>
    </source>
</evidence>
<dbReference type="EMBL" id="LMWX01000002">
    <property type="protein sequence ID" value="KUN90218.1"/>
    <property type="molecule type" value="Genomic_DNA"/>
</dbReference>
<dbReference type="SMART" id="SM00710">
    <property type="entry name" value="PbH1"/>
    <property type="match status" value="11"/>
</dbReference>
<dbReference type="GO" id="GO:0016887">
    <property type="term" value="F:ATP hydrolysis activity"/>
    <property type="evidence" value="ECO:0007669"/>
    <property type="project" value="InterPro"/>
</dbReference>
<keyword evidence="2" id="KW-0547">Nucleotide-binding</keyword>
<dbReference type="CDD" id="cd00009">
    <property type="entry name" value="AAA"/>
    <property type="match status" value="1"/>
</dbReference>
<dbReference type="GO" id="GO:0005524">
    <property type="term" value="F:ATP binding"/>
    <property type="evidence" value="ECO:0007669"/>
    <property type="project" value="UniProtKB-KW"/>
</dbReference>
<organism evidence="6 7">
    <name type="scientific">Streptomyces bungoensis</name>
    <dbReference type="NCBI Taxonomy" id="285568"/>
    <lineage>
        <taxon>Bacteria</taxon>
        <taxon>Bacillati</taxon>
        <taxon>Actinomycetota</taxon>
        <taxon>Actinomycetes</taxon>
        <taxon>Kitasatosporales</taxon>
        <taxon>Streptomycetaceae</taxon>
        <taxon>Streptomyces</taxon>
    </lineage>
</organism>
<dbReference type="Pfam" id="PF13229">
    <property type="entry name" value="Beta_helix"/>
    <property type="match status" value="1"/>
</dbReference>
<dbReference type="InterPro" id="IPR006626">
    <property type="entry name" value="PbH1"/>
</dbReference>
<evidence type="ECO:0000256" key="4">
    <source>
        <dbReference type="SAM" id="MobiDB-lite"/>
    </source>
</evidence>
<dbReference type="InterPro" id="IPR027417">
    <property type="entry name" value="P-loop_NTPase"/>
</dbReference>
<gene>
    <name evidence="6" type="ORF">AQJ66_01080</name>
</gene>
<dbReference type="InterPro" id="IPR050773">
    <property type="entry name" value="CbxX/CfxQ_RuBisCO_ESX"/>
</dbReference>
<dbReference type="InterPro" id="IPR000641">
    <property type="entry name" value="CbxX/CfxQ"/>
</dbReference>
<dbReference type="SUPFAM" id="SSF51126">
    <property type="entry name" value="Pectin lyase-like"/>
    <property type="match status" value="3"/>
</dbReference>
<evidence type="ECO:0000256" key="2">
    <source>
        <dbReference type="ARBA" id="ARBA00022741"/>
    </source>
</evidence>
<protein>
    <recommendedName>
        <fullName evidence="5">AAA+ ATPase domain-containing protein</fullName>
    </recommendedName>
</protein>
<comment type="caution">
    <text evidence="6">The sequence shown here is derived from an EMBL/GenBank/DDBJ whole genome shotgun (WGS) entry which is preliminary data.</text>
</comment>
<comment type="similarity">
    <text evidence="1">Belongs to the CbxX/CfxQ family.</text>
</comment>
<dbReference type="FunFam" id="3.40.50.300:FF:000216">
    <property type="entry name" value="Type VII secretion ATPase EccA"/>
    <property type="match status" value="1"/>
</dbReference>
<keyword evidence="7" id="KW-1185">Reference proteome</keyword>
<evidence type="ECO:0000256" key="3">
    <source>
        <dbReference type="ARBA" id="ARBA00022840"/>
    </source>
</evidence>
<dbReference type="AlphaFoldDB" id="A0A101TDE7"/>
<dbReference type="PANTHER" id="PTHR43392:SF2">
    <property type="entry name" value="AAA-TYPE ATPASE FAMILY PROTEIN _ ANKYRIN REPEAT FAMILY PROTEIN"/>
    <property type="match status" value="1"/>
</dbReference>
<dbReference type="InterPro" id="IPR011050">
    <property type="entry name" value="Pectin_lyase_fold/virulence"/>
</dbReference>
<dbReference type="Gene3D" id="3.40.50.300">
    <property type="entry name" value="P-loop containing nucleotide triphosphate hydrolases"/>
    <property type="match status" value="1"/>
</dbReference>
<dbReference type="RefSeq" id="WP_061914958.1">
    <property type="nucleotide sequence ID" value="NZ_KQ948851.1"/>
</dbReference>
<feature type="compositionally biased region" description="Pro residues" evidence="4">
    <location>
        <begin position="17"/>
        <end position="26"/>
    </location>
</feature>
<dbReference type="InterPro" id="IPR003593">
    <property type="entry name" value="AAA+_ATPase"/>
</dbReference>
<sequence length="1243" mass="129435">MDVLLGTGDGEDAARPAAPPGTPPAPRATFRRDLHTVRARLWAAAGAGAGTLVCCLSADGARAAGAPAPVVAESALGAAVLALLCLRLLLTSLPPAALVVDAAGVAWRGPLRRLRLPWADVDHVCVVPVADRRLLRSGHRHPEQLLLRTTAPAARRRVHRLPGLGPGPRWDRSWEGLTVDLRLLDADPGALDRALEAHAGPRWRRTGLPPHGSGHRVPGRLRSPLAARLTHRHRHLSFTVWLLCCWDYAAYSATGPGPGLHWPYLGAAVAAPAVVLPPLAALDRLLGRPCALYVDADGLRLRAGADERVLPRAAVTGTEIASPPDGPGDRRPRWTLLAHLSSAAPGRGSRTAADGTARPLPTPPPLVAEPLHGCFRGVPGGPLDVVPVLAGPVGEPHGLSVHPEQLAHVLGTYGIPVTGPDRAGEAAHRWSGPALGPVPPPPDPPPPPPASRTAGAGELRVLRVARTATRGHRTIAAALGAHTGDGPVCVLVEPGRYPEPLVLKGDVEIRAVRGPGTVTVERPTETAVSVTGSAVLTGLTVVGRGKAAVAAGSGRLVLRDCRLAGHGGAVALSAGADAEITVTAGELAVGTAVLSGARARFHGTRFQEAQQDALLVTDGARAELAGCAFADARGAGVHVTGAGSHAGLTGCVFTGTGAHGVLADGHGTAEVRDCRFEDLAGTALGFAGQGHGSVVRTRVRGANAGAVVTGGADPVFRECAFEGCRGVGLRVTEEARCEVRECSFTRASNAALHVDQRGRLRLDGCRIDGARKGVVVENGHAVLVRLEARALTESAVRLCQDGTVEISELRAENCRYGVYGSDTGSAGEVGGAVLRELGDSGLVLTGSARLTARDVRVEGTLGDGLFVRDTADLTVHRCTVERSGRHGVHLVDSAALNAEDLTVTGAGAHGLLAADSSHFDLAGSALTGSGGDGLRTDGGARGRIRDSRITGSHGEAVTGEGTVSRIAVTTDATPAAPPSGAGNPQAELDALIGLSEAKRQVRSQTDLLRLARLRREAGLPEPPGGRHLVFSGPPGTGKTTVARLYGRILAGLGILTDGRLVEVHRSDLVGQYLGSTALKTREAFDRARGGVLFIDEAYSLSRRFGVGHDFGQEAIDELTKLMEDHRDDVVVIAAGYPAEMAEFLTANPGLASRFSRTVTFRPYGPEELVRIVRHLAARHGFELDTGMDELLLARFRAEREANGRDARTLFEGMVERLAERLATVERPGHQELLMLRADDLPGA</sequence>
<proteinExistence type="inferred from homology"/>
<feature type="region of interest" description="Disordered" evidence="4">
    <location>
        <begin position="421"/>
        <end position="456"/>
    </location>
</feature>
<dbReference type="InterPro" id="IPR041627">
    <property type="entry name" value="AAA_lid_6"/>
</dbReference>
<dbReference type="InterPro" id="IPR003959">
    <property type="entry name" value="ATPase_AAA_core"/>
</dbReference>
<dbReference type="InterPro" id="IPR007742">
    <property type="entry name" value="NosD_dom"/>
</dbReference>
<feature type="region of interest" description="Disordered" evidence="4">
    <location>
        <begin position="343"/>
        <end position="363"/>
    </location>
</feature>
<dbReference type="Proteomes" id="UP000053024">
    <property type="component" value="Unassembled WGS sequence"/>
</dbReference>
<evidence type="ECO:0000313" key="7">
    <source>
        <dbReference type="Proteomes" id="UP000053024"/>
    </source>
</evidence>
<dbReference type="Gene3D" id="1.10.8.60">
    <property type="match status" value="1"/>
</dbReference>
<dbReference type="OrthoDB" id="9806903at2"/>
<dbReference type="Pfam" id="PF05048">
    <property type="entry name" value="NosD"/>
    <property type="match status" value="1"/>
</dbReference>
<dbReference type="Pfam" id="PF00004">
    <property type="entry name" value="AAA"/>
    <property type="match status" value="1"/>
</dbReference>
<dbReference type="PANTHER" id="PTHR43392">
    <property type="entry name" value="AAA-TYPE ATPASE FAMILY PROTEIN / ANKYRIN REPEAT FAMILY PROTEIN"/>
    <property type="match status" value="1"/>
</dbReference>